<sequence>MSLQFTFRHDGALLLELMRDWYDAIDSAVVHVDDEDRIRAVLRWWIASAPPVAQRRASFPAWKKFGSGPAYAIRVTKERSDDAVQLGQGSDAASRGFEKCLAHGPVDPTSPAAESFVGAVAQGAPRLFRTGQQRAEKRLAGGIYMEVLRRYLEEMQHFVDASDQNHAYHEVRAGIGSILDDERYLTLSPRGEVRALYAALMAEQSNLYQWYMDLAKGGNQWSRGAR</sequence>
<keyword evidence="2" id="KW-1185">Reference proteome</keyword>
<dbReference type="RefSeq" id="WP_289457475.1">
    <property type="nucleotide sequence ID" value="NZ_JAUCML010000001.1"/>
</dbReference>
<proteinExistence type="predicted"/>
<reference evidence="1 2" key="1">
    <citation type="submission" date="2023-06" db="EMBL/GenBank/DDBJ databases">
        <authorList>
            <person name="Feng G."/>
            <person name="Li J."/>
            <person name="Zhu H."/>
        </authorList>
    </citation>
    <scope>NUCLEOTIDE SEQUENCE [LARGE SCALE GENOMIC DNA]</scope>
    <source>
        <strain evidence="1 2">RHCKG23</strain>
    </source>
</reference>
<evidence type="ECO:0000313" key="1">
    <source>
        <dbReference type="EMBL" id="MDM7883845.1"/>
    </source>
</evidence>
<gene>
    <name evidence="1" type="ORF">QUG92_01895</name>
</gene>
<comment type="caution">
    <text evidence="1">The sequence shown here is derived from an EMBL/GenBank/DDBJ whole genome shotgun (WGS) entry which is preliminary data.</text>
</comment>
<protein>
    <submittedName>
        <fullName evidence="1">Uncharacterized protein</fullName>
    </submittedName>
</protein>
<accession>A0ABT7T2T1</accession>
<evidence type="ECO:0000313" key="2">
    <source>
        <dbReference type="Proteomes" id="UP001237823"/>
    </source>
</evidence>
<dbReference type="EMBL" id="JAUCML010000001">
    <property type="protein sequence ID" value="MDM7883845.1"/>
    <property type="molecule type" value="Genomic_DNA"/>
</dbReference>
<dbReference type="Proteomes" id="UP001237823">
    <property type="component" value="Unassembled WGS sequence"/>
</dbReference>
<organism evidence="1 2">
    <name type="scientific">Curtobacterium citri</name>
    <dbReference type="NCBI Taxonomy" id="3055139"/>
    <lineage>
        <taxon>Bacteria</taxon>
        <taxon>Bacillati</taxon>
        <taxon>Actinomycetota</taxon>
        <taxon>Actinomycetes</taxon>
        <taxon>Micrococcales</taxon>
        <taxon>Microbacteriaceae</taxon>
        <taxon>Curtobacterium</taxon>
    </lineage>
</organism>
<name>A0ABT7T2T1_9MICO</name>